<name>D0BL49_9LACT</name>
<organism evidence="1 2">
    <name type="scientific">Granulicatella elegans ATCC 700633</name>
    <dbReference type="NCBI Taxonomy" id="626369"/>
    <lineage>
        <taxon>Bacteria</taxon>
        <taxon>Bacillati</taxon>
        <taxon>Bacillota</taxon>
        <taxon>Bacilli</taxon>
        <taxon>Lactobacillales</taxon>
        <taxon>Carnobacteriaceae</taxon>
        <taxon>Granulicatella</taxon>
    </lineage>
</organism>
<dbReference type="OrthoDB" id="2236184at2"/>
<dbReference type="EMBL" id="ACRF02000013">
    <property type="protein sequence ID" value="EEW93802.1"/>
    <property type="molecule type" value="Genomic_DNA"/>
</dbReference>
<dbReference type="AlphaFoldDB" id="D0BL49"/>
<evidence type="ECO:0000313" key="2">
    <source>
        <dbReference type="Proteomes" id="UP000002939"/>
    </source>
</evidence>
<dbReference type="PANTHER" id="PTHR41317">
    <property type="entry name" value="PD-(D_E)XK NUCLEASE FAMILY TRANSPOSASE"/>
    <property type="match status" value="1"/>
</dbReference>
<gene>
    <name evidence="1" type="ORF">HMPREF0446_00684</name>
</gene>
<dbReference type="HOGENOM" id="CLU_074351_0_0_9"/>
<dbReference type="STRING" id="626369.HMPREF0446_00684"/>
<sequence>MIERIKDARPMMDLMAKKVFSNPEITAQFIRDILDLPVHHVKILDGTQIHNHQFEDIKTYVTSIDVLAELNDGTQVIIEIQVAYQFDFIKRLWLYLCNQVTKNADEHKKDRVETHKLAEELLPVYTIAITQKRYFKDDKMVHVYCFKEKNTNDELKVYFKGFEEEQNLALMAFLELEKYNRDKIQEYKKVRWIEFFGNQPYTQSPEKILEQADRIVSRVDWTKEEREMYDERTRYLQAYSSFLATIEKEKKDARMEGLAEGIEKGKVRGIEHGKKMMIISLIKDGLLSKEEGAKQLSISVIELDEYMSANE</sequence>
<dbReference type="Pfam" id="PF12784">
    <property type="entry name" value="PDDEXK_2"/>
    <property type="match status" value="1"/>
</dbReference>
<evidence type="ECO:0008006" key="3">
    <source>
        <dbReference type="Google" id="ProtNLM"/>
    </source>
</evidence>
<evidence type="ECO:0000313" key="1">
    <source>
        <dbReference type="EMBL" id="EEW93802.1"/>
    </source>
</evidence>
<comment type="caution">
    <text evidence="1">The sequence shown here is derived from an EMBL/GenBank/DDBJ whole genome shotgun (WGS) entry which is preliminary data.</text>
</comment>
<dbReference type="NCBIfam" id="TIGR01784">
    <property type="entry name" value="T_den_put_tspse"/>
    <property type="match status" value="1"/>
</dbReference>
<dbReference type="PANTHER" id="PTHR41317:SF1">
    <property type="entry name" value="PD-(D_E)XK NUCLEASE FAMILY TRANSPOSASE"/>
    <property type="match status" value="1"/>
</dbReference>
<reference evidence="1" key="1">
    <citation type="submission" date="2009-09" db="EMBL/GenBank/DDBJ databases">
        <authorList>
            <consortium name="The Broad Institute Genome Sequencing Platform"/>
            <person name="Ward D."/>
            <person name="Feldgarden M."/>
            <person name="Earl A."/>
            <person name="Young S.K."/>
            <person name="Zeng Q."/>
            <person name="Koehrsen M."/>
            <person name="Alvarado L."/>
            <person name="Berlin A."/>
            <person name="Bochicchio J."/>
            <person name="Borenstein D."/>
            <person name="Chapman S.B."/>
            <person name="Chen Z."/>
            <person name="Engels R."/>
            <person name="Freedman E."/>
            <person name="Gellesch M."/>
            <person name="Goldberg J."/>
            <person name="Griggs A."/>
            <person name="Gujja S."/>
            <person name="Heilman E."/>
            <person name="Heiman D."/>
            <person name="Hepburn T."/>
            <person name="Howarth C."/>
            <person name="Jen D."/>
            <person name="Larson L."/>
            <person name="Lewis B."/>
            <person name="Mehta T."/>
            <person name="Park D."/>
            <person name="Pearson M."/>
            <person name="Roberts A."/>
            <person name="Saif S."/>
            <person name="Shea T."/>
            <person name="Shenoy N."/>
            <person name="Sisk P."/>
            <person name="Stolte C."/>
            <person name="Sykes S."/>
            <person name="Thomson T."/>
            <person name="Walk T."/>
            <person name="White J."/>
            <person name="Yandava C."/>
            <person name="Sibley C.D."/>
            <person name="Field T.R."/>
            <person name="Grinwis M."/>
            <person name="Eshaghurshan C.S."/>
            <person name="Surette M.G."/>
            <person name="Haas B."/>
            <person name="Nusbaum C."/>
            <person name="Birren B."/>
        </authorList>
    </citation>
    <scope>NUCLEOTIDE SEQUENCE [LARGE SCALE GENOMIC DNA]</scope>
    <source>
        <strain evidence="1">ATCC 700633</strain>
    </source>
</reference>
<dbReference type="eggNOG" id="COG5464">
    <property type="taxonomic scope" value="Bacteria"/>
</dbReference>
<accession>D0BL49</accession>
<dbReference type="InterPro" id="IPR010106">
    <property type="entry name" value="RpnA"/>
</dbReference>
<dbReference type="Proteomes" id="UP000002939">
    <property type="component" value="Unassembled WGS sequence"/>
</dbReference>
<keyword evidence="2" id="KW-1185">Reference proteome</keyword>
<dbReference type="RefSeq" id="WP_006702957.1">
    <property type="nucleotide sequence ID" value="NZ_KI391971.1"/>
</dbReference>
<protein>
    <recommendedName>
        <fullName evidence="3">Rpn family recombination-promoting nuclease/putative transposase</fullName>
    </recommendedName>
</protein>
<reference evidence="1" key="2">
    <citation type="submission" date="2011-10" db="EMBL/GenBank/DDBJ databases">
        <title>The Genome Sequence of Granulicatella elegans ATCC 700633.</title>
        <authorList>
            <consortium name="The Broad Institute Genome Sequencing Platform"/>
            <consortium name="The Broad Institute Genome Sequencing Center for Infectious Disease"/>
            <person name="Earl A."/>
            <person name="Ward D."/>
            <person name="Feldgarden M."/>
            <person name="Gevers D."/>
            <person name="Sibley C.D."/>
            <person name="Field T.R."/>
            <person name="Grinwis M."/>
            <person name="Eshaghurshan C.S."/>
            <person name="Surette M.G."/>
            <person name="Young S.K."/>
            <person name="Zeng Q."/>
            <person name="Gargeya S."/>
            <person name="Fitzgerald M."/>
            <person name="Haas B."/>
            <person name="Abouelleil A."/>
            <person name="Alvarado L."/>
            <person name="Arachchi H.M."/>
            <person name="Berlin A."/>
            <person name="Brown A."/>
            <person name="Chapman S.B."/>
            <person name="Chen Z."/>
            <person name="Dunbar C."/>
            <person name="Freedman E."/>
            <person name="Gearin G."/>
            <person name="Goldberg J."/>
            <person name="Griggs A."/>
            <person name="Gujja S."/>
            <person name="Heiman D."/>
            <person name="Howarth C."/>
            <person name="Larson L."/>
            <person name="Lui A."/>
            <person name="MacDonald P.J.P."/>
            <person name="Montmayeur A."/>
            <person name="Murphy C."/>
            <person name="Neiman D."/>
            <person name="Pearson M."/>
            <person name="Priest M."/>
            <person name="Roberts A."/>
            <person name="Saif S."/>
            <person name="Shea T."/>
            <person name="Shenoy N."/>
            <person name="Sisk P."/>
            <person name="Stolte C."/>
            <person name="Sykes S."/>
            <person name="Wortman J."/>
            <person name="Nusbaum C."/>
            <person name="Birren B."/>
        </authorList>
    </citation>
    <scope>NUCLEOTIDE SEQUENCE [LARGE SCALE GENOMIC DNA]</scope>
    <source>
        <strain evidence="1">ATCC 700633</strain>
    </source>
</reference>
<proteinExistence type="predicted"/>